<name>A0A517KZ30_9PEZI</name>
<evidence type="ECO:0000313" key="9">
    <source>
        <dbReference type="Proteomes" id="UP000316270"/>
    </source>
</evidence>
<organism evidence="8 9">
    <name type="scientific">Venturia effusa</name>
    <dbReference type="NCBI Taxonomy" id="50376"/>
    <lineage>
        <taxon>Eukaryota</taxon>
        <taxon>Fungi</taxon>
        <taxon>Dikarya</taxon>
        <taxon>Ascomycota</taxon>
        <taxon>Pezizomycotina</taxon>
        <taxon>Dothideomycetes</taxon>
        <taxon>Pleosporomycetidae</taxon>
        <taxon>Venturiales</taxon>
        <taxon>Venturiaceae</taxon>
        <taxon>Venturia</taxon>
    </lineage>
</organism>
<dbReference type="GO" id="GO:1901605">
    <property type="term" value="P:alpha-amino acid metabolic process"/>
    <property type="evidence" value="ECO:0007669"/>
    <property type="project" value="TreeGrafter"/>
</dbReference>
<dbReference type="Proteomes" id="UP000316270">
    <property type="component" value="Chromosome 2"/>
</dbReference>
<dbReference type="InterPro" id="IPR015421">
    <property type="entry name" value="PyrdxlP-dep_Trfase_major"/>
</dbReference>
<dbReference type="EMBL" id="CP042186">
    <property type="protein sequence ID" value="QDS68640.1"/>
    <property type="molecule type" value="Genomic_DNA"/>
</dbReference>
<accession>A0A517KZ30</accession>
<dbReference type="InterPro" id="IPR015424">
    <property type="entry name" value="PyrdxlP-dep_Trfase"/>
</dbReference>
<evidence type="ECO:0000256" key="3">
    <source>
        <dbReference type="ARBA" id="ARBA00022576"/>
    </source>
</evidence>
<dbReference type="InterPro" id="IPR004839">
    <property type="entry name" value="Aminotransferase_I/II_large"/>
</dbReference>
<evidence type="ECO:0000256" key="5">
    <source>
        <dbReference type="ARBA" id="ARBA00022898"/>
    </source>
</evidence>
<dbReference type="InterPro" id="IPR050859">
    <property type="entry name" value="Class-I_PLP-dep_aminotransf"/>
</dbReference>
<keyword evidence="3" id="KW-0032">Aminotransferase</keyword>
<gene>
    <name evidence="8" type="ORF">FKW77_001708</name>
</gene>
<dbReference type="AlphaFoldDB" id="A0A517KZ30"/>
<dbReference type="GO" id="GO:0030170">
    <property type="term" value="F:pyridoxal phosphate binding"/>
    <property type="evidence" value="ECO:0007669"/>
    <property type="project" value="InterPro"/>
</dbReference>
<keyword evidence="9" id="KW-1185">Reference proteome</keyword>
<dbReference type="GO" id="GO:0008483">
    <property type="term" value="F:transaminase activity"/>
    <property type="evidence" value="ECO:0007669"/>
    <property type="project" value="UniProtKB-KW"/>
</dbReference>
<proteinExistence type="inferred from homology"/>
<dbReference type="Gene3D" id="3.40.640.10">
    <property type="entry name" value="Type I PLP-dependent aspartate aminotransferase-like (Major domain)"/>
    <property type="match status" value="1"/>
</dbReference>
<evidence type="ECO:0000256" key="6">
    <source>
        <dbReference type="SAM" id="MobiDB-lite"/>
    </source>
</evidence>
<sequence>MCDTPSTGSLPTAPQPEPADLSHHLSRSTRARQASNIKQFYKYFLIPGIGQIAGGLPNNHYFPFDTLEAKAALPGRWQPTSNDPVDPPTKPYKHKKDSPQPESQVVVPHTATTTNALRKIDLDSALQYGQAQGYPPLFQFLLQFTIENLHPNIPYKNGPDIILTCGNTDGFGKCLSALNNEWYEGRDPICEREGLLCEEYAYMNAIGAARPRGMNITPVAIDDQGMKTVGPGGLQDVLENWDFAKGKRPHLMYTVTIGQNPTSGVLSVQRRKEIYALCVQYDVIIIEDEPYWYLQYPSSNGTSFNSLPKPQKSSGFEFLDSLVPSYLSVDYQGRVLRLDTFSKTVAPGCRLGWITGQPALIERIFRITETSTQQPSGFVQSMIAELIMGPPTGDKVGSGGDKNGKGWSVAGFVRWLEGLRGEYERRMNDMCDALQTGTALVKSGRRNSLTGMTRDLFLDAHHDAEDNQEREVEWSVIETTQIYEFVRPMGGMFVWVRCNFPSHPLASKVALPRLARALWIYWTTCKVLVSPGAIFAPTQEIRDRDAWECFRLCFAACPREDVVPISERFAKGAQAFWRIKKVSVIDELLKDDEAVTEEFQVGGMAALTGLC</sequence>
<protein>
    <recommendedName>
        <fullName evidence="7">Aminotransferase class I/classII large domain-containing protein</fullName>
    </recommendedName>
</protein>
<keyword evidence="5" id="KW-0663">Pyridoxal phosphate</keyword>
<dbReference type="PANTHER" id="PTHR42790">
    <property type="entry name" value="AMINOTRANSFERASE"/>
    <property type="match status" value="1"/>
</dbReference>
<feature type="domain" description="Aminotransferase class I/classII large" evidence="7">
    <location>
        <begin position="196"/>
        <end position="391"/>
    </location>
</feature>
<dbReference type="SUPFAM" id="SSF53383">
    <property type="entry name" value="PLP-dependent transferases"/>
    <property type="match status" value="1"/>
</dbReference>
<dbReference type="STRING" id="50376.A0A517KZ30"/>
<feature type="region of interest" description="Disordered" evidence="6">
    <location>
        <begin position="75"/>
        <end position="107"/>
    </location>
</feature>
<evidence type="ECO:0000313" key="8">
    <source>
        <dbReference type="EMBL" id="QDS68640.1"/>
    </source>
</evidence>
<keyword evidence="4" id="KW-0808">Transferase</keyword>
<evidence type="ECO:0000256" key="4">
    <source>
        <dbReference type="ARBA" id="ARBA00022679"/>
    </source>
</evidence>
<feature type="region of interest" description="Disordered" evidence="6">
    <location>
        <begin position="1"/>
        <end position="30"/>
    </location>
</feature>
<dbReference type="PANTHER" id="PTHR42790:SF1">
    <property type="entry name" value="AROMATIC AMINO ACID AMINOTRANSFERASE, HYPOTHETICAL (EUROFUNG)"/>
    <property type="match status" value="1"/>
</dbReference>
<comment type="cofactor">
    <cofactor evidence="1">
        <name>pyridoxal 5'-phosphate</name>
        <dbReference type="ChEBI" id="CHEBI:597326"/>
    </cofactor>
</comment>
<evidence type="ECO:0000259" key="7">
    <source>
        <dbReference type="Pfam" id="PF00155"/>
    </source>
</evidence>
<feature type="compositionally biased region" description="Polar residues" evidence="6">
    <location>
        <begin position="1"/>
        <end position="12"/>
    </location>
</feature>
<comment type="similarity">
    <text evidence="2">Belongs to the class-I pyridoxal-phosphate-dependent aminotransferase family.</text>
</comment>
<dbReference type="Pfam" id="PF00155">
    <property type="entry name" value="Aminotran_1_2"/>
    <property type="match status" value="1"/>
</dbReference>
<dbReference type="CDD" id="cd00609">
    <property type="entry name" value="AAT_like"/>
    <property type="match status" value="1"/>
</dbReference>
<dbReference type="OrthoDB" id="691673at2759"/>
<evidence type="ECO:0000256" key="1">
    <source>
        <dbReference type="ARBA" id="ARBA00001933"/>
    </source>
</evidence>
<evidence type="ECO:0000256" key="2">
    <source>
        <dbReference type="ARBA" id="ARBA00007441"/>
    </source>
</evidence>
<reference evidence="8 9" key="1">
    <citation type="submission" date="2019-07" db="EMBL/GenBank/DDBJ databases">
        <title>Finished genome of Venturia effusa.</title>
        <authorList>
            <person name="Young C.A."/>
            <person name="Cox M.P."/>
            <person name="Ganley A.R.D."/>
            <person name="David W.J."/>
        </authorList>
    </citation>
    <scope>NUCLEOTIDE SEQUENCE [LARGE SCALE GENOMIC DNA]</scope>
    <source>
        <strain evidence="9">albino</strain>
    </source>
</reference>